<dbReference type="EMBL" id="WVIC01000009">
    <property type="protein sequence ID" value="NCJ06049.1"/>
    <property type="molecule type" value="Genomic_DNA"/>
</dbReference>
<evidence type="ECO:0000313" key="3">
    <source>
        <dbReference type="Proteomes" id="UP000607397"/>
    </source>
</evidence>
<dbReference type="Pfam" id="PF13672">
    <property type="entry name" value="PP2C_2"/>
    <property type="match status" value="1"/>
</dbReference>
<dbReference type="RefSeq" id="WP_161824532.1">
    <property type="nucleotide sequence ID" value="NZ_WVIC01000009.1"/>
</dbReference>
<dbReference type="Proteomes" id="UP000607397">
    <property type="component" value="Unassembled WGS sequence"/>
</dbReference>
<evidence type="ECO:0000313" key="2">
    <source>
        <dbReference type="EMBL" id="NCJ06049.1"/>
    </source>
</evidence>
<comment type="caution">
    <text evidence="2">The sequence shown here is derived from an EMBL/GenBank/DDBJ whole genome shotgun (WGS) entry which is preliminary data.</text>
</comment>
<dbReference type="AlphaFoldDB" id="A0A8K2A6G3"/>
<proteinExistence type="predicted"/>
<organism evidence="2 3">
    <name type="scientific">Petrachloros mirabilis ULC683</name>
    <dbReference type="NCBI Taxonomy" id="2781853"/>
    <lineage>
        <taxon>Bacteria</taxon>
        <taxon>Bacillati</taxon>
        <taxon>Cyanobacteriota</taxon>
        <taxon>Cyanophyceae</taxon>
        <taxon>Synechococcales</taxon>
        <taxon>Petrachlorosaceae</taxon>
        <taxon>Petrachloros</taxon>
        <taxon>Petrachloros mirabilis</taxon>
    </lineage>
</organism>
<keyword evidence="3" id="KW-1185">Reference proteome</keyword>
<protein>
    <submittedName>
        <fullName evidence="2">Protein phosphatase 2C domain-containing protein</fullName>
    </submittedName>
</protein>
<dbReference type="InterPro" id="IPR036457">
    <property type="entry name" value="PPM-type-like_dom_sf"/>
</dbReference>
<feature type="domain" description="PPM-type phosphatase" evidence="1">
    <location>
        <begin position="11"/>
        <end position="223"/>
    </location>
</feature>
<dbReference type="SUPFAM" id="SSF81606">
    <property type="entry name" value="PP2C-like"/>
    <property type="match status" value="1"/>
</dbReference>
<accession>A0A8K2A6G3</accession>
<sequence>MVWKAVVESTIGTRHCQNQVPCQDYGAVRVLHPAVVGALSDGAGSAQHAEVGAQVAVEVFIQELTEQLPEWLSLQEADLASQAEAFFVEGIKTVVQSLETEAARLGCSVQDLHCTLLGFVSTPYWIAAMQIGDGFIVVRPEADASYELLFQPVKGEYINETVFVTSTEALSAMQVGVRAGQYPFICAATDGLEKVAIRLQGWLPHAPFFQPFQDCLSLYDAQQQQDYVQSFLSSEALNARTDDDKTLLACLYQPEEAPCES</sequence>
<reference evidence="2" key="1">
    <citation type="submission" date="2019-12" db="EMBL/GenBank/DDBJ databases">
        <title>High-Quality draft genome sequences of three cyanobacteria isolated from the limestone walls of the Old Cathedral of Coimbra.</title>
        <authorList>
            <person name="Tiago I."/>
            <person name="Soares F."/>
            <person name="Portugal A."/>
        </authorList>
    </citation>
    <scope>NUCLEOTIDE SEQUENCE [LARGE SCALE GENOMIC DNA]</scope>
    <source>
        <strain evidence="2">C</strain>
    </source>
</reference>
<evidence type="ECO:0000259" key="1">
    <source>
        <dbReference type="Pfam" id="PF13672"/>
    </source>
</evidence>
<dbReference type="Gene3D" id="3.60.40.10">
    <property type="entry name" value="PPM-type phosphatase domain"/>
    <property type="match status" value="1"/>
</dbReference>
<name>A0A8K2A6G3_9CYAN</name>
<dbReference type="InterPro" id="IPR001932">
    <property type="entry name" value="PPM-type_phosphatase-like_dom"/>
</dbReference>
<gene>
    <name evidence="2" type="ORF">GS597_05875</name>
</gene>